<dbReference type="Pfam" id="PF12775">
    <property type="entry name" value="AAA_7"/>
    <property type="match status" value="1"/>
</dbReference>
<keyword evidence="4" id="KW-1185">Reference proteome</keyword>
<organism evidence="3 4">
    <name type="scientific">Cervus elaphus hippelaphus</name>
    <name type="common">European red deer</name>
    <dbReference type="NCBI Taxonomy" id="46360"/>
    <lineage>
        <taxon>Eukaryota</taxon>
        <taxon>Metazoa</taxon>
        <taxon>Chordata</taxon>
        <taxon>Craniata</taxon>
        <taxon>Vertebrata</taxon>
        <taxon>Euteleostomi</taxon>
        <taxon>Mammalia</taxon>
        <taxon>Eutheria</taxon>
        <taxon>Laurasiatheria</taxon>
        <taxon>Artiodactyla</taxon>
        <taxon>Ruminantia</taxon>
        <taxon>Pecora</taxon>
        <taxon>Cervidae</taxon>
        <taxon>Cervinae</taxon>
        <taxon>Cervus</taxon>
    </lineage>
</organism>
<comment type="caution">
    <text evidence="3">The sequence shown here is derived from an EMBL/GenBank/DDBJ whole genome shotgun (WGS) entry which is preliminary data.</text>
</comment>
<dbReference type="InterPro" id="IPR003593">
    <property type="entry name" value="AAA+_ATPase"/>
</dbReference>
<dbReference type="Gene3D" id="1.20.920.30">
    <property type="match status" value="2"/>
</dbReference>
<dbReference type="SUPFAM" id="SSF52540">
    <property type="entry name" value="P-loop containing nucleoside triphosphate hydrolases"/>
    <property type="match status" value="1"/>
</dbReference>
<dbReference type="GO" id="GO:0051959">
    <property type="term" value="F:dynein light intermediate chain binding"/>
    <property type="evidence" value="ECO:0007669"/>
    <property type="project" value="InterPro"/>
</dbReference>
<sequence>MQPYFTSNGLVTKALEHAFKLEHIMDLTRLRCLGALFSMLHQACRNVAQYNANHPDFPMQIEQLERYIQRYLVYAILWSLSGDSRLKMRAELGEYIRRITTVPLPTAPNIPIIDYEARAGGQRPPRFSPRSSLACPYQPFLGEWSPWQAKVPQIEVETHKVAAPDVVVPTLDTVRHEALLYTWLAEHKPLVLCGPPGSGKTMTLFSALRALPDMEVVGLNFSSATTPELLLKTFDHYCEYRRTPSGVVLAPVQLGKWLVLFCDEINLPDMDKYGTQRVISFIRQMVEHGGFYRTSDQTWVKLERIQFVGACNPPTDPGRKPLSHRFLRHVPVVYVDYPGPASLTQIYGTFNRAMLRLIPSLRTYAEPLTAAMVEFYTMSQATPTAPCPLHASLRRRGPGQLICLTPLDAVSYFGSAENQQKVEEANARLAKRGGRTMAITPRHYLDFINHYANLFHEKRSELEEQQMHLNVGLRKIKETVDQVEELRRDLRIKSQELEVKNAAANDKLKKMVKDQQEAEKKKIHFLYQYSLQFFLDIYHNVLYENPNLKGVTDHTQRLSIITKDLFQVAFNRVARGMLHQDHITFAMLLARIKLKGTVGEPTYDAEFQHFLRGKEIVLSAGSTPKIQGLTGEQAEAVVRLSCLPAFKDLIAKVQADEERFTQDTQPHYIYSPREMTRWVRGIFEALRPLETLPVEGLIRIWAHEALRLFQDRLVEDEERRWTDENIDMVALKHFPNIDKEKAMSRPILYSNWLSKVTRLQRVCRPPFPLPF</sequence>
<proteinExistence type="predicted"/>
<dbReference type="OrthoDB" id="14187at2759"/>
<dbReference type="GO" id="GO:0005858">
    <property type="term" value="C:axonemal dynein complex"/>
    <property type="evidence" value="ECO:0007669"/>
    <property type="project" value="TreeGrafter"/>
</dbReference>
<dbReference type="FunFam" id="1.10.8.1220:FF:000002">
    <property type="entry name" value="cytoplasmic dynein 1 heavy chain 1-like"/>
    <property type="match status" value="1"/>
</dbReference>
<dbReference type="FunFam" id="3.40.50.300:FF:002655">
    <property type="entry name" value="Dynein cytoplasmic 1 heavy chain 1"/>
    <property type="match status" value="1"/>
</dbReference>
<feature type="domain" description="AAA+ ATPase" evidence="2">
    <location>
        <begin position="186"/>
        <end position="336"/>
    </location>
</feature>
<dbReference type="FunFam" id="1.10.472.130:FF:000002">
    <property type="entry name" value="Cytoplasmic dynein heavy chain 1"/>
    <property type="match status" value="1"/>
</dbReference>
<dbReference type="AlphaFoldDB" id="A0A212CSF5"/>
<evidence type="ECO:0000256" key="1">
    <source>
        <dbReference type="SAM" id="Coils"/>
    </source>
</evidence>
<dbReference type="InterPro" id="IPR026983">
    <property type="entry name" value="DHC"/>
</dbReference>
<reference evidence="3 4" key="1">
    <citation type="journal article" date="2018" name="Mol. Genet. Genomics">
        <title>The red deer Cervus elaphus genome CerEla1.0: sequencing, annotating, genes, and chromosomes.</title>
        <authorList>
            <person name="Bana N.A."/>
            <person name="Nyiri A."/>
            <person name="Nagy J."/>
            <person name="Frank K."/>
            <person name="Nagy T."/>
            <person name="Steger V."/>
            <person name="Schiller M."/>
            <person name="Lakatos P."/>
            <person name="Sugar L."/>
            <person name="Horn P."/>
            <person name="Barta E."/>
            <person name="Orosz L."/>
        </authorList>
    </citation>
    <scope>NUCLEOTIDE SEQUENCE [LARGE SCALE GENOMIC DNA]</scope>
    <source>
        <strain evidence="3">Hungarian</strain>
    </source>
</reference>
<dbReference type="Pfam" id="PF22597">
    <property type="entry name" value="DYN_lid"/>
    <property type="match status" value="1"/>
</dbReference>
<dbReference type="SMART" id="SM00382">
    <property type="entry name" value="AAA"/>
    <property type="match status" value="1"/>
</dbReference>
<dbReference type="Pfam" id="PF17852">
    <property type="entry name" value="Dynein_AAA_lid"/>
    <property type="match status" value="1"/>
</dbReference>
<keyword evidence="1" id="KW-0175">Coiled coil</keyword>
<accession>A0A212CSF5</accession>
<dbReference type="InterPro" id="IPR054354">
    <property type="entry name" value="DYNC2H1-like_lid"/>
</dbReference>
<gene>
    <name evidence="3" type="ORF">Celaphus_00015551</name>
</gene>
<evidence type="ECO:0000313" key="4">
    <source>
        <dbReference type="Proteomes" id="UP000242450"/>
    </source>
</evidence>
<dbReference type="GO" id="GO:0007018">
    <property type="term" value="P:microtubule-based movement"/>
    <property type="evidence" value="ECO:0007669"/>
    <property type="project" value="InterPro"/>
</dbReference>
<dbReference type="Gene3D" id="1.10.472.130">
    <property type="match status" value="1"/>
</dbReference>
<feature type="coiled-coil region" evidence="1">
    <location>
        <begin position="473"/>
        <end position="521"/>
    </location>
</feature>
<dbReference type="PANTHER" id="PTHR46532:SF13">
    <property type="entry name" value="CYTOPLASMIC DYNEIN 1 HEAVY CHAIN 1"/>
    <property type="match status" value="1"/>
</dbReference>
<dbReference type="Proteomes" id="UP000242450">
    <property type="component" value="Chromosome 13"/>
</dbReference>
<dbReference type="Gene3D" id="1.10.8.1220">
    <property type="match status" value="1"/>
</dbReference>
<dbReference type="Gene3D" id="3.40.50.300">
    <property type="entry name" value="P-loop containing nucleotide triphosphate hydrolases"/>
    <property type="match status" value="1"/>
</dbReference>
<dbReference type="EMBL" id="MKHE01000013">
    <property type="protein sequence ID" value="OWK08913.1"/>
    <property type="molecule type" value="Genomic_DNA"/>
</dbReference>
<name>A0A212CSF5_CEREH</name>
<evidence type="ECO:0000259" key="2">
    <source>
        <dbReference type="SMART" id="SM00382"/>
    </source>
</evidence>
<dbReference type="Gene3D" id="1.20.920.20">
    <property type="match status" value="1"/>
</dbReference>
<evidence type="ECO:0000313" key="3">
    <source>
        <dbReference type="EMBL" id="OWK08913.1"/>
    </source>
</evidence>
<dbReference type="InterPro" id="IPR027417">
    <property type="entry name" value="P-loop_NTPase"/>
</dbReference>
<protein>
    <recommendedName>
        <fullName evidence="2">AAA+ ATPase domain-containing protein</fullName>
    </recommendedName>
</protein>
<dbReference type="InterPro" id="IPR041466">
    <property type="entry name" value="Dynein_AAA5_ext"/>
</dbReference>
<dbReference type="CDD" id="cd00009">
    <property type="entry name" value="AAA"/>
    <property type="match status" value="1"/>
</dbReference>
<dbReference type="GO" id="GO:0045505">
    <property type="term" value="F:dynein intermediate chain binding"/>
    <property type="evidence" value="ECO:0007669"/>
    <property type="project" value="InterPro"/>
</dbReference>
<dbReference type="PANTHER" id="PTHR46532">
    <property type="entry name" value="MALE FERTILITY FACTOR KL5"/>
    <property type="match status" value="1"/>
</dbReference>